<dbReference type="WBParaSite" id="maker-uti_cns_0002976-snap-gene-0.7-mRNA-1">
    <property type="protein sequence ID" value="maker-uti_cns_0002976-snap-gene-0.7-mRNA-1"/>
    <property type="gene ID" value="maker-uti_cns_0002976-snap-gene-0.7"/>
</dbReference>
<reference evidence="5 6" key="1">
    <citation type="submission" date="2016-11" db="UniProtKB">
        <authorList>
            <consortium name="WormBaseParasite"/>
        </authorList>
    </citation>
    <scope>IDENTIFICATION</scope>
</reference>
<dbReference type="GO" id="GO:0005737">
    <property type="term" value="C:cytoplasm"/>
    <property type="evidence" value="ECO:0007669"/>
    <property type="project" value="TreeGrafter"/>
</dbReference>
<dbReference type="InterPro" id="IPR014756">
    <property type="entry name" value="Ig_E-set"/>
</dbReference>
<dbReference type="WBParaSite" id="maker-uti_cns_0009829-snap-gene-0.6-mRNA-1">
    <property type="protein sequence ID" value="maker-uti_cns_0009829-snap-gene-0.6-mRNA-1"/>
    <property type="gene ID" value="maker-uti_cns_0009829-snap-gene-0.6"/>
</dbReference>
<evidence type="ECO:0000313" key="5">
    <source>
        <dbReference type="WBParaSite" id="maker-uti_cns_0001006-snap-gene-1.9-mRNA-1"/>
    </source>
</evidence>
<protein>
    <recommendedName>
        <fullName evidence="2">Phosphodiesterase delta-like protein</fullName>
    </recommendedName>
</protein>
<dbReference type="PIRSF" id="PIRSF037825">
    <property type="entry name" value="GMP-Pdiesterase_delta"/>
    <property type="match status" value="1"/>
</dbReference>
<dbReference type="Proteomes" id="UP000095280">
    <property type="component" value="Unplaced"/>
</dbReference>
<dbReference type="GO" id="GO:0050953">
    <property type="term" value="P:sensory perception of light stimulus"/>
    <property type="evidence" value="ECO:0007669"/>
    <property type="project" value="InterPro"/>
</dbReference>
<dbReference type="PANTHER" id="PTHR12976:SF0">
    <property type="entry name" value="RETINAL ROD RHODOPSIN-SENSITIVE CGMP 3',5'-CYCLIC PHOSPHODIESTERASE SUBUNIT DELTA"/>
    <property type="match status" value="1"/>
</dbReference>
<evidence type="ECO:0000256" key="2">
    <source>
        <dbReference type="PIRNR" id="PIRNR037825"/>
    </source>
</evidence>
<name>A0A1I8GTY4_9PLAT</name>
<evidence type="ECO:0000313" key="6">
    <source>
        <dbReference type="WBParaSite" id="maker-uti_cns_0002976-snap-gene-0.7-mRNA-1"/>
    </source>
</evidence>
<keyword evidence="4" id="KW-1185">Reference proteome</keyword>
<evidence type="ECO:0000256" key="1">
    <source>
        <dbReference type="ARBA" id="ARBA00008102"/>
    </source>
</evidence>
<feature type="domain" description="GMP phosphodiesterase delta subunit" evidence="3">
    <location>
        <begin position="10"/>
        <end position="149"/>
    </location>
</feature>
<evidence type="ECO:0000259" key="3">
    <source>
        <dbReference type="Pfam" id="PF05351"/>
    </source>
</evidence>
<dbReference type="AlphaFoldDB" id="A0A1I8GTY4"/>
<dbReference type="InterPro" id="IPR008015">
    <property type="entry name" value="PDED_dom"/>
</dbReference>
<dbReference type="Pfam" id="PF05351">
    <property type="entry name" value="GMP_PDE_delta"/>
    <property type="match status" value="1"/>
</dbReference>
<proteinExistence type="inferred from homology"/>
<organism evidence="4 6">
    <name type="scientific">Macrostomum lignano</name>
    <dbReference type="NCBI Taxonomy" id="282301"/>
    <lineage>
        <taxon>Eukaryota</taxon>
        <taxon>Metazoa</taxon>
        <taxon>Spiralia</taxon>
        <taxon>Lophotrochozoa</taxon>
        <taxon>Platyhelminthes</taxon>
        <taxon>Rhabditophora</taxon>
        <taxon>Macrostomorpha</taxon>
        <taxon>Macrostomida</taxon>
        <taxon>Macrostomidae</taxon>
        <taxon>Macrostomum</taxon>
    </lineage>
</organism>
<dbReference type="InterPro" id="IPR037036">
    <property type="entry name" value="PDED_dom_sf"/>
</dbReference>
<evidence type="ECO:0000313" key="4">
    <source>
        <dbReference type="Proteomes" id="UP000095280"/>
    </source>
</evidence>
<sequence>FQTMPSKSDDILKGFKLNWMNLRDGESGKIMWQGSEDLSLPDSEHEARVPKRILKCKSVSRELNFTSQEQMENFRLEQKIYFKGTVIEEWNFEFGFVIPGSTNTWQSIIEAAPESQMMSASALSGNVLIETLFFDEDLLVSKSRVRVFYV</sequence>
<dbReference type="InterPro" id="IPR017287">
    <property type="entry name" value="Rhodop-sen_GMP-Pdiesterase_dsu"/>
</dbReference>
<comment type="similarity">
    <text evidence="1 2">Belongs to the PDE6D/unc-119 family.</text>
</comment>
<dbReference type="Gene3D" id="2.70.50.40">
    <property type="entry name" value="GMP phosphodiesterase, delta subunit"/>
    <property type="match status" value="1"/>
</dbReference>
<dbReference type="PANTHER" id="PTHR12976">
    <property type="entry name" value="RETINAL ROD RHODOPSIN-SENSITIVE CGMP 3',5'-CYCLIC PHOSPHODIESTERASE DELTA-SUBUNIT"/>
    <property type="match status" value="1"/>
</dbReference>
<accession>A0A1I8GTY4</accession>
<dbReference type="SUPFAM" id="SSF81296">
    <property type="entry name" value="E set domains"/>
    <property type="match status" value="1"/>
</dbReference>
<dbReference type="WBParaSite" id="maker-uti_cns_0001006-snap-gene-1.9-mRNA-1">
    <property type="protein sequence ID" value="maker-uti_cns_0001006-snap-gene-1.9-mRNA-1"/>
    <property type="gene ID" value="maker-uti_cns_0001006-snap-gene-1.9"/>
</dbReference>